<feature type="domain" description="Amino acid transporter transmembrane" evidence="7">
    <location>
        <begin position="95"/>
        <end position="419"/>
    </location>
</feature>
<protein>
    <submittedName>
        <fullName evidence="8">Transmembrane amino acid transporter protein</fullName>
    </submittedName>
</protein>
<evidence type="ECO:0000256" key="5">
    <source>
        <dbReference type="SAM" id="MobiDB-lite"/>
    </source>
</evidence>
<keyword evidence="3 6" id="KW-1133">Transmembrane helix</keyword>
<evidence type="ECO:0000256" key="1">
    <source>
        <dbReference type="ARBA" id="ARBA00004141"/>
    </source>
</evidence>
<evidence type="ECO:0000256" key="4">
    <source>
        <dbReference type="ARBA" id="ARBA00023136"/>
    </source>
</evidence>
<keyword evidence="2 6" id="KW-0812">Transmembrane</keyword>
<dbReference type="InParanoid" id="D7FZR9"/>
<dbReference type="AlphaFoldDB" id="D7FZR9"/>
<dbReference type="InterPro" id="IPR013057">
    <property type="entry name" value="AA_transpt_TM"/>
</dbReference>
<comment type="subcellular location">
    <subcellularLocation>
        <location evidence="1">Membrane</location>
        <topology evidence="1">Multi-pass membrane protein</topology>
    </subcellularLocation>
</comment>
<accession>D7FZR9</accession>
<gene>
    <name evidence="8" type="ORF">Esi_0383_0016</name>
</gene>
<dbReference type="GO" id="GO:0016020">
    <property type="term" value="C:membrane"/>
    <property type="evidence" value="ECO:0007669"/>
    <property type="project" value="UniProtKB-SubCell"/>
</dbReference>
<proteinExistence type="predicted"/>
<dbReference type="Pfam" id="PF01490">
    <property type="entry name" value="Aa_trans"/>
    <property type="match status" value="1"/>
</dbReference>
<dbReference type="GO" id="GO:0015179">
    <property type="term" value="F:L-amino acid transmembrane transporter activity"/>
    <property type="evidence" value="ECO:0007669"/>
    <property type="project" value="TreeGrafter"/>
</dbReference>
<feature type="transmembrane region" description="Helical" evidence="6">
    <location>
        <begin position="315"/>
        <end position="339"/>
    </location>
</feature>
<dbReference type="EMBL" id="FN649736">
    <property type="protein sequence ID" value="CBJ32876.1"/>
    <property type="molecule type" value="Genomic_DNA"/>
</dbReference>
<name>D7FZR9_ECTSI</name>
<evidence type="ECO:0000259" key="7">
    <source>
        <dbReference type="Pfam" id="PF01490"/>
    </source>
</evidence>
<feature type="transmembrane region" description="Helical" evidence="6">
    <location>
        <begin position="359"/>
        <end position="379"/>
    </location>
</feature>
<sequence>MAGQRRYGTTKGDKLTGVRGGSGKASKGPNAEQPRVAREARAHGGEEAGRERPASEREPLLLGSTDDGNGGRNLGDSTDVFAPGSSRRDNSKVLTTLLVLNYMIGSGILNSPQVFEGSGIGPATILYAVSAVAIWLGIVVLINASEISFPQGYARTGTSSDNGPSELAGGRGGGGGGDADRLDDIEFAQLARETVGPLGPLAVDAAIVLCNFGDVCSYVILVGSLTGSLLLEWFGGTASDVWWASFSVVTPVMAVLFVFPPCLIRHFSNLRWLAVFSFCTICSVVALVVIGGPIYANEERAEPGHDPDLDASVVWWDWVGAVANLGSIVFALSCAPAVLHAYSSMTPRSTRAWRSVSTWALGVGVCLCYSMGLAGYLSFRDSVDGDILLNFSGAIASVFKAAVVVHLILYIPSEVIVMRHSLYALRGKDVMVAEFGQVAWVTFALLALAVGAMVGLNTVGVAQGPLATGKGRGGGGTGAGAQVPCHVSEREGNAEKCF</sequence>
<feature type="region of interest" description="Disordered" evidence="5">
    <location>
        <begin position="155"/>
        <end position="176"/>
    </location>
</feature>
<feature type="transmembrane region" description="Helical" evidence="6">
    <location>
        <begin position="241"/>
        <end position="260"/>
    </location>
</feature>
<feature type="transmembrane region" description="Helical" evidence="6">
    <location>
        <begin position="124"/>
        <end position="145"/>
    </location>
</feature>
<dbReference type="PANTHER" id="PTHR22950">
    <property type="entry name" value="AMINO ACID TRANSPORTER"/>
    <property type="match status" value="1"/>
</dbReference>
<feature type="compositionally biased region" description="Basic and acidic residues" evidence="5">
    <location>
        <begin position="35"/>
        <end position="59"/>
    </location>
</feature>
<organism evidence="8 9">
    <name type="scientific">Ectocarpus siliculosus</name>
    <name type="common">Brown alga</name>
    <name type="synonym">Conferva siliculosa</name>
    <dbReference type="NCBI Taxonomy" id="2880"/>
    <lineage>
        <taxon>Eukaryota</taxon>
        <taxon>Sar</taxon>
        <taxon>Stramenopiles</taxon>
        <taxon>Ochrophyta</taxon>
        <taxon>PX clade</taxon>
        <taxon>Phaeophyceae</taxon>
        <taxon>Ectocarpales</taxon>
        <taxon>Ectocarpaceae</taxon>
        <taxon>Ectocarpus</taxon>
    </lineage>
</organism>
<dbReference type="OrthoDB" id="28208at2759"/>
<dbReference type="OMA" id="CINATNS"/>
<evidence type="ECO:0000256" key="6">
    <source>
        <dbReference type="SAM" id="Phobius"/>
    </source>
</evidence>
<dbReference type="eggNOG" id="KOG1305">
    <property type="taxonomic scope" value="Eukaryota"/>
</dbReference>
<dbReference type="Proteomes" id="UP000002630">
    <property type="component" value="Linkage Group LG11"/>
</dbReference>
<keyword evidence="4 6" id="KW-0472">Membrane</keyword>
<evidence type="ECO:0000256" key="3">
    <source>
        <dbReference type="ARBA" id="ARBA00022989"/>
    </source>
</evidence>
<feature type="region of interest" description="Disordered" evidence="5">
    <location>
        <begin position="1"/>
        <end position="86"/>
    </location>
</feature>
<evidence type="ECO:0000256" key="2">
    <source>
        <dbReference type="ARBA" id="ARBA00022692"/>
    </source>
</evidence>
<dbReference type="STRING" id="2880.D7FZR9"/>
<reference evidence="8 9" key="1">
    <citation type="journal article" date="2010" name="Nature">
        <title>The Ectocarpus genome and the independent evolution of multicellularity in brown algae.</title>
        <authorList>
            <person name="Cock J.M."/>
            <person name="Sterck L."/>
            <person name="Rouze P."/>
            <person name="Scornet D."/>
            <person name="Allen A.E."/>
            <person name="Amoutzias G."/>
            <person name="Anthouard V."/>
            <person name="Artiguenave F."/>
            <person name="Aury J.M."/>
            <person name="Badger J.H."/>
            <person name="Beszteri B."/>
            <person name="Billiau K."/>
            <person name="Bonnet E."/>
            <person name="Bothwell J.H."/>
            <person name="Bowler C."/>
            <person name="Boyen C."/>
            <person name="Brownlee C."/>
            <person name="Carrano C.J."/>
            <person name="Charrier B."/>
            <person name="Cho G.Y."/>
            <person name="Coelho S.M."/>
            <person name="Collen J."/>
            <person name="Corre E."/>
            <person name="Da Silva C."/>
            <person name="Delage L."/>
            <person name="Delaroque N."/>
            <person name="Dittami S.M."/>
            <person name="Doulbeau S."/>
            <person name="Elias M."/>
            <person name="Farnham G."/>
            <person name="Gachon C.M."/>
            <person name="Gschloessl B."/>
            <person name="Heesch S."/>
            <person name="Jabbari K."/>
            <person name="Jubin C."/>
            <person name="Kawai H."/>
            <person name="Kimura K."/>
            <person name="Kloareg B."/>
            <person name="Kupper F.C."/>
            <person name="Lang D."/>
            <person name="Le Bail A."/>
            <person name="Leblanc C."/>
            <person name="Lerouge P."/>
            <person name="Lohr M."/>
            <person name="Lopez P.J."/>
            <person name="Martens C."/>
            <person name="Maumus F."/>
            <person name="Michel G."/>
            <person name="Miranda-Saavedra D."/>
            <person name="Morales J."/>
            <person name="Moreau H."/>
            <person name="Motomura T."/>
            <person name="Nagasato C."/>
            <person name="Napoli C.A."/>
            <person name="Nelson D.R."/>
            <person name="Nyvall-Collen P."/>
            <person name="Peters A.F."/>
            <person name="Pommier C."/>
            <person name="Potin P."/>
            <person name="Poulain J."/>
            <person name="Quesneville H."/>
            <person name="Read B."/>
            <person name="Rensing S.A."/>
            <person name="Ritter A."/>
            <person name="Rousvoal S."/>
            <person name="Samanta M."/>
            <person name="Samson G."/>
            <person name="Schroeder D.C."/>
            <person name="Segurens B."/>
            <person name="Strittmatter M."/>
            <person name="Tonon T."/>
            <person name="Tregear J.W."/>
            <person name="Valentin K."/>
            <person name="von Dassow P."/>
            <person name="Yamagishi T."/>
            <person name="Van de Peer Y."/>
            <person name="Wincker P."/>
        </authorList>
    </citation>
    <scope>NUCLEOTIDE SEQUENCE [LARGE SCALE GENOMIC DNA]</scope>
    <source>
        <strain evidence="9">Ec32 / CCAP1310/4</strain>
    </source>
</reference>
<evidence type="ECO:0000313" key="9">
    <source>
        <dbReference type="Proteomes" id="UP000002630"/>
    </source>
</evidence>
<feature type="transmembrane region" description="Helical" evidence="6">
    <location>
        <begin position="391"/>
        <end position="411"/>
    </location>
</feature>
<keyword evidence="9" id="KW-1185">Reference proteome</keyword>
<evidence type="ECO:0000313" key="8">
    <source>
        <dbReference type="EMBL" id="CBJ32876.1"/>
    </source>
</evidence>
<feature type="transmembrane region" description="Helical" evidence="6">
    <location>
        <begin position="272"/>
        <end position="295"/>
    </location>
</feature>
<feature type="transmembrane region" description="Helical" evidence="6">
    <location>
        <begin position="432"/>
        <end position="456"/>
    </location>
</feature>
<dbReference type="EMBL" id="FN648579">
    <property type="protein sequence ID" value="CBJ32876.1"/>
    <property type="molecule type" value="Genomic_DNA"/>
</dbReference>
<feature type="transmembrane region" description="Helical" evidence="6">
    <location>
        <begin position="93"/>
        <end position="112"/>
    </location>
</feature>